<organism evidence="1 2">
    <name type="scientific">Eiseniibacteriota bacterium</name>
    <dbReference type="NCBI Taxonomy" id="2212470"/>
    <lineage>
        <taxon>Bacteria</taxon>
        <taxon>Candidatus Eiseniibacteriota</taxon>
    </lineage>
</organism>
<evidence type="ECO:0000313" key="2">
    <source>
        <dbReference type="Proteomes" id="UP000320913"/>
    </source>
</evidence>
<reference evidence="1 2" key="1">
    <citation type="journal article" date="2019" name="Nat. Microbiol.">
        <title>Mediterranean grassland soil C-N compound turnover is dependent on rainfall and depth, and is mediated by genomically divergent microorganisms.</title>
        <authorList>
            <person name="Diamond S."/>
            <person name="Andeer P.F."/>
            <person name="Li Z."/>
            <person name="Crits-Christoph A."/>
            <person name="Burstein D."/>
            <person name="Anantharaman K."/>
            <person name="Lane K.R."/>
            <person name="Thomas B.C."/>
            <person name="Pan C."/>
            <person name="Northen T.R."/>
            <person name="Banfield J.F."/>
        </authorList>
    </citation>
    <scope>NUCLEOTIDE SEQUENCE [LARGE SCALE GENOMIC DNA]</scope>
    <source>
        <strain evidence="1">WS_5</strain>
    </source>
</reference>
<proteinExistence type="predicted"/>
<accession>A0A538T8P6</accession>
<evidence type="ECO:0000313" key="1">
    <source>
        <dbReference type="EMBL" id="TMQ59904.1"/>
    </source>
</evidence>
<dbReference type="Proteomes" id="UP000320913">
    <property type="component" value="Unassembled WGS sequence"/>
</dbReference>
<protein>
    <submittedName>
        <fullName evidence="1">Uncharacterized protein</fullName>
    </submittedName>
</protein>
<gene>
    <name evidence="1" type="ORF">E6K75_03490</name>
</gene>
<dbReference type="EMBL" id="VBOV01000089">
    <property type="protein sequence ID" value="TMQ59904.1"/>
    <property type="molecule type" value="Genomic_DNA"/>
</dbReference>
<name>A0A538T8P6_UNCEI</name>
<sequence length="388" mass="41257">MMTILVVAALGGCSRKAENLVGAGRVIRGPGGLGKTTQVAPIPDRDTHVEPGTADFGDLLIVGNDTLFSARTFMAVASWNVPSDTLPGFSLASVWVEIPRDTTFLEVGSVSFYLTGSSWDTTTVAWPGPALATLLGSATDARDAPTPFVIPLNPSVYDSMKRWMQAPATVPGFAMERPGQGLLAYKTGASRFRVAYTRTVSGVPTPDTLNTPITQDFYLHSPIAPAPAGTEAALILGGIYKAGLALHFPLDSVPAKVSIDEAALVLKQVAGPLFNPNSPDTLALVQVRRIRSPWAEGVTEKAPLGVDDATTASRLLRFSYSAADSTIRIPIPGGLVREWAATSSSNQGFYVSLVHRTDPRRKFLIGSRESGNPVTLHLTYTELPPGRF</sequence>
<comment type="caution">
    <text evidence="1">The sequence shown here is derived from an EMBL/GenBank/DDBJ whole genome shotgun (WGS) entry which is preliminary data.</text>
</comment>
<dbReference type="AlphaFoldDB" id="A0A538T8P6"/>